<dbReference type="GO" id="GO:0006351">
    <property type="term" value="P:DNA-templated transcription"/>
    <property type="evidence" value="ECO:0007669"/>
    <property type="project" value="UniProtKB-UniRule"/>
</dbReference>
<dbReference type="AlphaFoldDB" id="A0AAU7VPZ1"/>
<dbReference type="RefSeq" id="WP_350344878.1">
    <property type="nucleotide sequence ID" value="NZ_CP158367.1"/>
</dbReference>
<comment type="function">
    <text evidence="10">Promotes RNA polymerase assembly. Latches the N- and C-terminal regions of the beta' subunit thereby facilitating its interaction with the beta and alpha subunits.</text>
</comment>
<reference evidence="11" key="2">
    <citation type="submission" date="2024-06" db="EMBL/GenBank/DDBJ databases">
        <authorList>
            <person name="Petrova K.O."/>
            <person name="Toshchakov S.V."/>
            <person name="Boltjanskaja Y.V."/>
            <person name="Kevbrin V."/>
        </authorList>
    </citation>
    <scope>NUCLEOTIDE SEQUENCE</scope>
    <source>
        <strain evidence="11">Z-910T</strain>
    </source>
</reference>
<comment type="subunit">
    <text evidence="10">The RNAP catalytic core consists of 2 alpha, 1 beta, 1 beta' and 1 omega subunit. When a sigma factor is associated with the core the holoenzyme is formed, which can initiate transcription.</text>
</comment>
<evidence type="ECO:0000256" key="10">
    <source>
        <dbReference type="HAMAP-Rule" id="MF_00366"/>
    </source>
</evidence>
<evidence type="ECO:0000256" key="9">
    <source>
        <dbReference type="ARBA" id="ARBA00048552"/>
    </source>
</evidence>
<dbReference type="GO" id="GO:0003677">
    <property type="term" value="F:DNA binding"/>
    <property type="evidence" value="ECO:0007669"/>
    <property type="project" value="UniProtKB-UniRule"/>
</dbReference>
<protein>
    <recommendedName>
        <fullName evidence="3 10">DNA-directed RNA polymerase subunit omega</fullName>
        <shortName evidence="10">RNAP omega subunit</shortName>
        <ecNumber evidence="2 10">2.7.7.6</ecNumber>
    </recommendedName>
    <alternativeName>
        <fullName evidence="10">RNA polymerase omega subunit</fullName>
    </alternativeName>
    <alternativeName>
        <fullName evidence="8 10">Transcriptase subunit omega</fullName>
    </alternativeName>
</protein>
<evidence type="ECO:0000256" key="1">
    <source>
        <dbReference type="ARBA" id="ARBA00006711"/>
    </source>
</evidence>
<dbReference type="EC" id="2.7.7.6" evidence="2 10"/>
<evidence type="ECO:0000256" key="4">
    <source>
        <dbReference type="ARBA" id="ARBA00022478"/>
    </source>
</evidence>
<dbReference type="SMART" id="SM01409">
    <property type="entry name" value="RNA_pol_Rpb6"/>
    <property type="match status" value="1"/>
</dbReference>
<comment type="catalytic activity">
    <reaction evidence="9 10">
        <text>RNA(n) + a ribonucleoside 5'-triphosphate = RNA(n+1) + diphosphate</text>
        <dbReference type="Rhea" id="RHEA:21248"/>
        <dbReference type="Rhea" id="RHEA-COMP:14527"/>
        <dbReference type="Rhea" id="RHEA-COMP:17342"/>
        <dbReference type="ChEBI" id="CHEBI:33019"/>
        <dbReference type="ChEBI" id="CHEBI:61557"/>
        <dbReference type="ChEBI" id="CHEBI:140395"/>
        <dbReference type="EC" id="2.7.7.6"/>
    </reaction>
</comment>
<dbReference type="HAMAP" id="MF_00366">
    <property type="entry name" value="RNApol_bact_RpoZ"/>
    <property type="match status" value="1"/>
</dbReference>
<dbReference type="PANTHER" id="PTHR34476:SF1">
    <property type="entry name" value="DNA-DIRECTED RNA POLYMERASE SUBUNIT OMEGA"/>
    <property type="match status" value="1"/>
</dbReference>
<dbReference type="EMBL" id="CP158367">
    <property type="protein sequence ID" value="XBX76144.1"/>
    <property type="molecule type" value="Genomic_DNA"/>
</dbReference>
<keyword evidence="5 10" id="KW-0808">Transferase</keyword>
<organism evidence="11">
    <name type="scientific">Proteinivorax tanatarense</name>
    <dbReference type="NCBI Taxonomy" id="1260629"/>
    <lineage>
        <taxon>Bacteria</taxon>
        <taxon>Bacillati</taxon>
        <taxon>Bacillota</taxon>
        <taxon>Clostridia</taxon>
        <taxon>Eubacteriales</taxon>
        <taxon>Proteinivoracaceae</taxon>
        <taxon>Proteinivorax</taxon>
    </lineage>
</organism>
<evidence type="ECO:0000256" key="3">
    <source>
        <dbReference type="ARBA" id="ARBA00013725"/>
    </source>
</evidence>
<dbReference type="GO" id="GO:0003899">
    <property type="term" value="F:DNA-directed RNA polymerase activity"/>
    <property type="evidence" value="ECO:0007669"/>
    <property type="project" value="UniProtKB-UniRule"/>
</dbReference>
<gene>
    <name evidence="10 11" type="primary">rpoZ</name>
    <name evidence="11" type="ORF">PRVXT_001320</name>
</gene>
<sequence length="61" mass="7020">MIYPSIDDLLKKVDNKYALVVGAAKRSRDLLMDEQEEVEENNKKTVTIALEEVLDDRIIID</sequence>
<evidence type="ECO:0000256" key="7">
    <source>
        <dbReference type="ARBA" id="ARBA00023163"/>
    </source>
</evidence>
<evidence type="ECO:0000256" key="6">
    <source>
        <dbReference type="ARBA" id="ARBA00022695"/>
    </source>
</evidence>
<dbReference type="GO" id="GO:0000428">
    <property type="term" value="C:DNA-directed RNA polymerase complex"/>
    <property type="evidence" value="ECO:0007669"/>
    <property type="project" value="UniProtKB-KW"/>
</dbReference>
<dbReference type="PANTHER" id="PTHR34476">
    <property type="entry name" value="DNA-DIRECTED RNA POLYMERASE SUBUNIT OMEGA"/>
    <property type="match status" value="1"/>
</dbReference>
<dbReference type="InterPro" id="IPR036161">
    <property type="entry name" value="RPB6/omega-like_sf"/>
</dbReference>
<evidence type="ECO:0000256" key="8">
    <source>
        <dbReference type="ARBA" id="ARBA00029924"/>
    </source>
</evidence>
<comment type="similarity">
    <text evidence="1 10">Belongs to the RNA polymerase subunit omega family.</text>
</comment>
<evidence type="ECO:0000313" key="11">
    <source>
        <dbReference type="EMBL" id="XBX76144.1"/>
    </source>
</evidence>
<dbReference type="NCBIfam" id="TIGR00690">
    <property type="entry name" value="rpoZ"/>
    <property type="match status" value="1"/>
</dbReference>
<keyword evidence="7 10" id="KW-0804">Transcription</keyword>
<evidence type="ECO:0000256" key="2">
    <source>
        <dbReference type="ARBA" id="ARBA00012418"/>
    </source>
</evidence>
<dbReference type="InterPro" id="IPR006110">
    <property type="entry name" value="Pol_omega/Rpo6/RPB6"/>
</dbReference>
<proteinExistence type="inferred from homology"/>
<dbReference type="Gene3D" id="3.90.940.10">
    <property type="match status" value="1"/>
</dbReference>
<dbReference type="Pfam" id="PF01192">
    <property type="entry name" value="RNA_pol_Rpb6"/>
    <property type="match status" value="1"/>
</dbReference>
<keyword evidence="4 10" id="KW-0240">DNA-directed RNA polymerase</keyword>
<accession>A0AAU7VPZ1</accession>
<evidence type="ECO:0000256" key="5">
    <source>
        <dbReference type="ARBA" id="ARBA00022679"/>
    </source>
</evidence>
<dbReference type="SUPFAM" id="SSF63562">
    <property type="entry name" value="RPB6/omega subunit-like"/>
    <property type="match status" value="1"/>
</dbReference>
<reference evidence="11" key="1">
    <citation type="journal article" date="2013" name="Extremophiles">
        <title>Proteinivorax tanatarense gen. nov., sp. nov., an anaerobic, haloalkaliphilic, proteolytic bacterium isolated from a decaying algal bloom, and proposal of Proteinivoraceae fam. nov.</title>
        <authorList>
            <person name="Kevbrin V."/>
            <person name="Boltyanskaya Y."/>
            <person name="Zhilina T."/>
            <person name="Kolganova T."/>
            <person name="Lavrentjeva E."/>
            <person name="Kuznetsov B."/>
        </authorList>
    </citation>
    <scope>NUCLEOTIDE SEQUENCE</scope>
    <source>
        <strain evidence="11">Z-910T</strain>
    </source>
</reference>
<keyword evidence="6 10" id="KW-0548">Nucleotidyltransferase</keyword>
<dbReference type="InterPro" id="IPR003716">
    <property type="entry name" value="DNA-dir_RNA_pol_omega"/>
</dbReference>
<name>A0AAU7VPZ1_9FIRM</name>